<feature type="compositionally biased region" description="Polar residues" evidence="1">
    <location>
        <begin position="12"/>
        <end position="23"/>
    </location>
</feature>
<name>W7WVW3_TETTS</name>
<dbReference type="GeneID" id="24439299"/>
<keyword evidence="3" id="KW-1185">Reference proteome</keyword>
<evidence type="ECO:0000313" key="3">
    <source>
        <dbReference type="Proteomes" id="UP000009168"/>
    </source>
</evidence>
<proteinExistence type="predicted"/>
<dbReference type="AlphaFoldDB" id="W7WVW3"/>
<reference evidence="3" key="1">
    <citation type="journal article" date="2006" name="PLoS Biol.">
        <title>Macronuclear genome sequence of the ciliate Tetrahymena thermophila, a model eukaryote.</title>
        <authorList>
            <person name="Eisen J.A."/>
            <person name="Coyne R.S."/>
            <person name="Wu M."/>
            <person name="Wu D."/>
            <person name="Thiagarajan M."/>
            <person name="Wortman J.R."/>
            <person name="Badger J.H."/>
            <person name="Ren Q."/>
            <person name="Amedeo P."/>
            <person name="Jones K.M."/>
            <person name="Tallon L.J."/>
            <person name="Delcher A.L."/>
            <person name="Salzberg S.L."/>
            <person name="Silva J.C."/>
            <person name="Haas B.J."/>
            <person name="Majoros W.H."/>
            <person name="Farzad M."/>
            <person name="Carlton J.M."/>
            <person name="Smith R.K. Jr."/>
            <person name="Garg J."/>
            <person name="Pearlman R.E."/>
            <person name="Karrer K.M."/>
            <person name="Sun L."/>
            <person name="Manning G."/>
            <person name="Elde N.C."/>
            <person name="Turkewitz A.P."/>
            <person name="Asai D.J."/>
            <person name="Wilkes D.E."/>
            <person name="Wang Y."/>
            <person name="Cai H."/>
            <person name="Collins K."/>
            <person name="Stewart B.A."/>
            <person name="Lee S.R."/>
            <person name="Wilamowska K."/>
            <person name="Weinberg Z."/>
            <person name="Ruzzo W.L."/>
            <person name="Wloga D."/>
            <person name="Gaertig J."/>
            <person name="Frankel J."/>
            <person name="Tsao C.-C."/>
            <person name="Gorovsky M.A."/>
            <person name="Keeling P.J."/>
            <person name="Waller R.F."/>
            <person name="Patron N.J."/>
            <person name="Cherry J.M."/>
            <person name="Stover N.A."/>
            <person name="Krieger C.J."/>
            <person name="del Toro C."/>
            <person name="Ryder H.F."/>
            <person name="Williamson S.C."/>
            <person name="Barbeau R.A."/>
            <person name="Hamilton E.P."/>
            <person name="Orias E."/>
        </authorList>
    </citation>
    <scope>NUCLEOTIDE SEQUENCE [LARGE SCALE GENOMIC DNA]</scope>
    <source>
        <strain evidence="3">SB210</strain>
    </source>
</reference>
<organism evidence="2 3">
    <name type="scientific">Tetrahymena thermophila (strain SB210)</name>
    <dbReference type="NCBI Taxonomy" id="312017"/>
    <lineage>
        <taxon>Eukaryota</taxon>
        <taxon>Sar</taxon>
        <taxon>Alveolata</taxon>
        <taxon>Ciliophora</taxon>
        <taxon>Intramacronucleata</taxon>
        <taxon>Oligohymenophorea</taxon>
        <taxon>Hymenostomatida</taxon>
        <taxon>Tetrahymenina</taxon>
        <taxon>Tetrahymenidae</taxon>
        <taxon>Tetrahymena</taxon>
    </lineage>
</organism>
<feature type="region of interest" description="Disordered" evidence="1">
    <location>
        <begin position="1"/>
        <end position="26"/>
    </location>
</feature>
<dbReference type="KEGG" id="tet:TTHERM_000497759"/>
<dbReference type="RefSeq" id="XP_012656516.1">
    <property type="nucleotide sequence ID" value="XM_012801062.1"/>
</dbReference>
<protein>
    <submittedName>
        <fullName evidence="2">Uncharacterized protein</fullName>
    </submittedName>
</protein>
<sequence>MSQLQQKQQMQNGNMHELQNVNGNDHEVERNRVIESIRQQISELEAKDVWLKKQNQKTKELSKWKGEDKCMCQIF</sequence>
<dbReference type="EMBL" id="GG662212">
    <property type="protein sequence ID" value="EWS70960.1"/>
    <property type="molecule type" value="Genomic_DNA"/>
</dbReference>
<gene>
    <name evidence="2" type="ORF">TTHERM_000497759</name>
</gene>
<dbReference type="InParanoid" id="W7WVW3"/>
<dbReference type="Proteomes" id="UP000009168">
    <property type="component" value="Unassembled WGS sequence"/>
</dbReference>
<evidence type="ECO:0000313" key="2">
    <source>
        <dbReference type="EMBL" id="EWS70960.1"/>
    </source>
</evidence>
<accession>W7WVW3</accession>
<feature type="compositionally biased region" description="Low complexity" evidence="1">
    <location>
        <begin position="1"/>
        <end position="11"/>
    </location>
</feature>
<evidence type="ECO:0000256" key="1">
    <source>
        <dbReference type="SAM" id="MobiDB-lite"/>
    </source>
</evidence>